<dbReference type="PANTHER" id="PTHR42930">
    <property type="entry name" value="PHOSPHATE-SPECIFIC TRANSPORT SYSTEM ACCESSORY PROTEIN PHOU"/>
    <property type="match status" value="1"/>
</dbReference>
<feature type="domain" description="PhoU" evidence="8">
    <location>
        <begin position="122"/>
        <end position="206"/>
    </location>
</feature>
<sequence>MRNEFHSKLSELHTEMMKMNTAIEKSLDMLISGMETRDTEILKEIVRRDDIVDDLEREIERVCINLISKEQPVAIDLRNLASLLKMITDLERISDHCTDIAKYLIEIIESSDRYMFDTSDFRNMSMIVKEMVSATTDCYIKSDYKNAKVISLSDDKIDDYFDSIVSEIQEAMENDKNCIFQGIRFLYIAKYFERIADHTTNICEWIIYRVTGERKQYN</sequence>
<keyword evidence="6 7" id="KW-0592">Phosphate transport</keyword>
<dbReference type="Gene3D" id="1.20.58.220">
    <property type="entry name" value="Phosphate transport system protein phou homolog 2, domain 2"/>
    <property type="match status" value="1"/>
</dbReference>
<evidence type="ECO:0000256" key="4">
    <source>
        <dbReference type="ARBA" id="ARBA00022448"/>
    </source>
</evidence>
<dbReference type="InterPro" id="IPR038078">
    <property type="entry name" value="PhoU-like_sf"/>
</dbReference>
<evidence type="ECO:0000256" key="5">
    <source>
        <dbReference type="ARBA" id="ARBA00022490"/>
    </source>
</evidence>
<accession>A0A9D9DUH4</accession>
<feature type="domain" description="PhoU" evidence="8">
    <location>
        <begin position="17"/>
        <end position="103"/>
    </location>
</feature>
<dbReference type="PANTHER" id="PTHR42930:SF3">
    <property type="entry name" value="PHOSPHATE-SPECIFIC TRANSPORT SYSTEM ACCESSORY PROTEIN PHOU"/>
    <property type="match status" value="1"/>
</dbReference>
<comment type="function">
    <text evidence="7">Plays a role in the regulation of phosphate uptake.</text>
</comment>
<reference evidence="9" key="1">
    <citation type="submission" date="2020-10" db="EMBL/GenBank/DDBJ databases">
        <authorList>
            <person name="Gilroy R."/>
        </authorList>
    </citation>
    <scope>NUCLEOTIDE SEQUENCE</scope>
    <source>
        <strain evidence="9">F6-4510</strain>
    </source>
</reference>
<dbReference type="GO" id="GO:0006817">
    <property type="term" value="P:phosphate ion transport"/>
    <property type="evidence" value="ECO:0007669"/>
    <property type="project" value="UniProtKB-KW"/>
</dbReference>
<comment type="caution">
    <text evidence="9">The sequence shown here is derived from an EMBL/GenBank/DDBJ whole genome shotgun (WGS) entry which is preliminary data.</text>
</comment>
<evidence type="ECO:0000256" key="7">
    <source>
        <dbReference type="PIRNR" id="PIRNR003107"/>
    </source>
</evidence>
<dbReference type="SUPFAM" id="SSF109755">
    <property type="entry name" value="PhoU-like"/>
    <property type="match status" value="1"/>
</dbReference>
<organism evidence="9 10">
    <name type="scientific">Candidatus Fimicola merdigallinarum</name>
    <dbReference type="NCBI Taxonomy" id="2840819"/>
    <lineage>
        <taxon>Bacteria</taxon>
        <taxon>Bacillati</taxon>
        <taxon>Bacillota</taxon>
        <taxon>Clostridia</taxon>
        <taxon>Lachnospirales</taxon>
        <taxon>Lachnospiraceae</taxon>
        <taxon>Lachnospiraceae incertae sedis</taxon>
        <taxon>Candidatus Fimicola</taxon>
    </lineage>
</organism>
<dbReference type="EMBL" id="JADIMX010000010">
    <property type="protein sequence ID" value="MBO8433773.1"/>
    <property type="molecule type" value="Genomic_DNA"/>
</dbReference>
<dbReference type="NCBIfam" id="TIGR02135">
    <property type="entry name" value="phoU_full"/>
    <property type="match status" value="1"/>
</dbReference>
<comment type="subunit">
    <text evidence="3 7">Homodimer.</text>
</comment>
<dbReference type="InterPro" id="IPR026022">
    <property type="entry name" value="PhoU_dom"/>
</dbReference>
<dbReference type="Proteomes" id="UP000823611">
    <property type="component" value="Unassembled WGS sequence"/>
</dbReference>
<evidence type="ECO:0000313" key="9">
    <source>
        <dbReference type="EMBL" id="MBO8433773.1"/>
    </source>
</evidence>
<dbReference type="GO" id="GO:0045936">
    <property type="term" value="P:negative regulation of phosphate metabolic process"/>
    <property type="evidence" value="ECO:0007669"/>
    <property type="project" value="InterPro"/>
</dbReference>
<evidence type="ECO:0000256" key="1">
    <source>
        <dbReference type="ARBA" id="ARBA00004496"/>
    </source>
</evidence>
<comment type="subcellular location">
    <subcellularLocation>
        <location evidence="1 7">Cytoplasm</location>
    </subcellularLocation>
</comment>
<reference evidence="9" key="2">
    <citation type="journal article" date="2021" name="PeerJ">
        <title>Extensive microbial diversity within the chicken gut microbiome revealed by metagenomics and culture.</title>
        <authorList>
            <person name="Gilroy R."/>
            <person name="Ravi A."/>
            <person name="Getino M."/>
            <person name="Pursley I."/>
            <person name="Horton D.L."/>
            <person name="Alikhan N.F."/>
            <person name="Baker D."/>
            <person name="Gharbi K."/>
            <person name="Hall N."/>
            <person name="Watson M."/>
            <person name="Adriaenssens E.M."/>
            <person name="Foster-Nyarko E."/>
            <person name="Jarju S."/>
            <person name="Secka A."/>
            <person name="Antonio M."/>
            <person name="Oren A."/>
            <person name="Chaudhuri R.R."/>
            <person name="La Ragione R."/>
            <person name="Hildebrand F."/>
            <person name="Pallen M.J."/>
        </authorList>
    </citation>
    <scope>NUCLEOTIDE SEQUENCE</scope>
    <source>
        <strain evidence="9">F6-4510</strain>
    </source>
</reference>
<comment type="similarity">
    <text evidence="2 7">Belongs to the PhoU family.</text>
</comment>
<proteinExistence type="inferred from homology"/>
<dbReference type="PIRSF" id="PIRSF003107">
    <property type="entry name" value="PhoU"/>
    <property type="match status" value="1"/>
</dbReference>
<dbReference type="InterPro" id="IPR028366">
    <property type="entry name" value="PhoU"/>
</dbReference>
<protein>
    <recommendedName>
        <fullName evidence="7">Phosphate-specific transport system accessory protein PhoU</fullName>
    </recommendedName>
</protein>
<dbReference type="GO" id="GO:0030643">
    <property type="term" value="P:intracellular phosphate ion homeostasis"/>
    <property type="evidence" value="ECO:0007669"/>
    <property type="project" value="InterPro"/>
</dbReference>
<gene>
    <name evidence="9" type="primary">phoU</name>
    <name evidence="9" type="ORF">IAC55_00440</name>
</gene>
<dbReference type="FunFam" id="1.20.58.220:FF:000004">
    <property type="entry name" value="Phosphate-specific transport system accessory protein PhoU"/>
    <property type="match status" value="1"/>
</dbReference>
<name>A0A9D9DUH4_9FIRM</name>
<evidence type="ECO:0000256" key="6">
    <source>
        <dbReference type="ARBA" id="ARBA00022592"/>
    </source>
</evidence>
<keyword evidence="5 7" id="KW-0963">Cytoplasm</keyword>
<keyword evidence="4 7" id="KW-0813">Transport</keyword>
<evidence type="ECO:0000256" key="3">
    <source>
        <dbReference type="ARBA" id="ARBA00011738"/>
    </source>
</evidence>
<evidence type="ECO:0000256" key="2">
    <source>
        <dbReference type="ARBA" id="ARBA00008107"/>
    </source>
</evidence>
<dbReference type="GO" id="GO:0005737">
    <property type="term" value="C:cytoplasm"/>
    <property type="evidence" value="ECO:0007669"/>
    <property type="project" value="UniProtKB-SubCell"/>
</dbReference>
<dbReference type="AlphaFoldDB" id="A0A9D9DUH4"/>
<evidence type="ECO:0000313" key="10">
    <source>
        <dbReference type="Proteomes" id="UP000823611"/>
    </source>
</evidence>
<evidence type="ECO:0000259" key="8">
    <source>
        <dbReference type="Pfam" id="PF01895"/>
    </source>
</evidence>
<dbReference type="Pfam" id="PF01895">
    <property type="entry name" value="PhoU"/>
    <property type="match status" value="2"/>
</dbReference>